<dbReference type="STRING" id="133412.A0A1R1Y8X3"/>
<feature type="compositionally biased region" description="Polar residues" evidence="2">
    <location>
        <begin position="389"/>
        <end position="420"/>
    </location>
</feature>
<dbReference type="GO" id="GO:0016308">
    <property type="term" value="F:1-phosphatidylinositol-4-phosphate 5-kinase activity"/>
    <property type="evidence" value="ECO:0007669"/>
    <property type="project" value="TreeGrafter"/>
</dbReference>
<dbReference type="AlphaFoldDB" id="A0A1R1Y8X3"/>
<evidence type="ECO:0000256" key="2">
    <source>
        <dbReference type="SAM" id="MobiDB-lite"/>
    </source>
</evidence>
<dbReference type="InterPro" id="IPR002498">
    <property type="entry name" value="PInositol-4-P-4/5-kinase_core"/>
</dbReference>
<feature type="compositionally biased region" description="Polar residues" evidence="2">
    <location>
        <begin position="843"/>
        <end position="865"/>
    </location>
</feature>
<dbReference type="PROSITE" id="PS51455">
    <property type="entry name" value="PIPK"/>
    <property type="match status" value="1"/>
</dbReference>
<evidence type="ECO:0000259" key="3">
    <source>
        <dbReference type="PROSITE" id="PS51455"/>
    </source>
</evidence>
<dbReference type="GO" id="GO:0046854">
    <property type="term" value="P:phosphatidylinositol phosphate biosynthetic process"/>
    <property type="evidence" value="ECO:0007669"/>
    <property type="project" value="TreeGrafter"/>
</dbReference>
<evidence type="ECO:0000313" key="4">
    <source>
        <dbReference type="EMBL" id="OMJ23304.1"/>
    </source>
</evidence>
<dbReference type="EMBL" id="LSSN01000564">
    <property type="protein sequence ID" value="OMJ23304.1"/>
    <property type="molecule type" value="Genomic_DNA"/>
</dbReference>
<keyword evidence="5" id="KW-1185">Reference proteome</keyword>
<organism evidence="4 5">
    <name type="scientific">Smittium culicis</name>
    <dbReference type="NCBI Taxonomy" id="133412"/>
    <lineage>
        <taxon>Eukaryota</taxon>
        <taxon>Fungi</taxon>
        <taxon>Fungi incertae sedis</taxon>
        <taxon>Zoopagomycota</taxon>
        <taxon>Kickxellomycotina</taxon>
        <taxon>Harpellomycetes</taxon>
        <taxon>Harpellales</taxon>
        <taxon>Legeriomycetaceae</taxon>
        <taxon>Smittium</taxon>
    </lineage>
</organism>
<keyword evidence="1" id="KW-0808">Transferase</keyword>
<evidence type="ECO:0000313" key="5">
    <source>
        <dbReference type="Proteomes" id="UP000187283"/>
    </source>
</evidence>
<dbReference type="GO" id="GO:0005886">
    <property type="term" value="C:plasma membrane"/>
    <property type="evidence" value="ECO:0007669"/>
    <property type="project" value="TreeGrafter"/>
</dbReference>
<accession>A0A1R1Y8X3</accession>
<feature type="region of interest" description="Disordered" evidence="2">
    <location>
        <begin position="840"/>
        <end position="892"/>
    </location>
</feature>
<gene>
    <name evidence="4" type="ORF">AYI70_g2354</name>
</gene>
<keyword evidence="1" id="KW-0547">Nucleotide-binding</keyword>
<feature type="compositionally biased region" description="Low complexity" evidence="2">
    <location>
        <begin position="877"/>
        <end position="892"/>
    </location>
</feature>
<dbReference type="Gene3D" id="3.30.800.10">
    <property type="entry name" value="Phosphatidylinositol Phosphate Kinase II Beta"/>
    <property type="match status" value="1"/>
</dbReference>
<dbReference type="Proteomes" id="UP000187283">
    <property type="component" value="Unassembled WGS sequence"/>
</dbReference>
<dbReference type="PANTHER" id="PTHR23086:SF8">
    <property type="entry name" value="PHOSPHATIDYLINOSITOL 5-PHOSPHATE 4-KINASE, ISOFORM A"/>
    <property type="match status" value="1"/>
</dbReference>
<dbReference type="SMART" id="SM00330">
    <property type="entry name" value="PIPKc"/>
    <property type="match status" value="1"/>
</dbReference>
<keyword evidence="1" id="KW-0067">ATP-binding</keyword>
<dbReference type="OrthoDB" id="20783at2759"/>
<dbReference type="Gene3D" id="3.30.810.10">
    <property type="entry name" value="2-Layer Sandwich"/>
    <property type="match status" value="2"/>
</dbReference>
<keyword evidence="1 4" id="KW-0418">Kinase</keyword>
<sequence length="1065" mass="120251">MKLLLNKDHPPITSNDYPNPADFPISQQDTIKISQYSASTYLNKLSQSSSEIFLSEFKSLDSADSNQTKIIHNLQNTLSSNHLSISNKDAIFSDTDLSQDIYFPESHNIKKIYKRSKKSKPIPISSGNLSPDISKLSQKKHFKKTSLKNLNSHHNKLSHSTNSIILKSKALRSSRTLSYSSSGSSKALYSSINDLSPNASTTSLHTRKSYRKRSANKLKSSSSFDQKRSSTILSKKFNKNNINKLSLDLKQSLNKLNSNNPTKLSLDFNQSSINLNLSLSNFISSPQSDLFSIPKELEYNIDNRLAPQAPISNTSRMLLDYEKSLSKINLSPKLELVGPNFINDDQIWKDSQDTTNKTIQSSNSSNNNDDDTHLENTTINNPIPHNDNSDNQNQYLSNYSDGPISTQNFINSQPQTNTYSTQLDSTNAQLQINTKSIPPNSKKIHPQISSTGSIPLNSRGPIVKNISATPDNENKSTPKLISSENRVTSPNANNNKMYGVKIGMDHANYVLMYNMLTGIRVSVSRCMSKLKKNVSPADFKASHKYSFDVVGDEQVPKLGCYDFKFKDYAPVIFTKIRSIFNLSGTDYLISLTDRYILSEVGSSGKSGSFFYYSQDLRFIIKTVSKTEHKFMRVILKDYYEYLKLNPNTLLSRIYGLHRIKMPRGKKLHFIVMNNLFPPAKFIHNQFDLKGSFLGRRTLKHDQENPNTNKKEYAAVCLKDLDWVDLGKKLQIGPNHRNKLAEQLAKDVGLLMRLKIMDYSLLVGIHDLDLGNSFKESDISTKRRQTLSLFDPNITDLPLQMNSLSRVNTMRNKVVRTDPIAVTIPAISQNIKRINTITNSTTSQNATGLNNSSTNNEKSLNFSSLPKRNDSVDDDNNNENNQDSYFPNSKSNYKNSSSINTFKRADKHLLLSNSAITNTNPNTQLSLDINPTASYSNLMPEAILMSTIQDLQNEENEIDLEGGIQATNLKNENLGYVYYLGVIDILTPYNSKKRAESFFKSIWYSKKEEISAVNPTKYATRFLKFIYGQFDTATSSNSNEKMSDDYLNELLENFIKNSAEIKSRKY</sequence>
<evidence type="ECO:0000256" key="1">
    <source>
        <dbReference type="PROSITE-ProRule" id="PRU00781"/>
    </source>
</evidence>
<feature type="region of interest" description="Disordered" evidence="2">
    <location>
        <begin position="200"/>
        <end position="223"/>
    </location>
</feature>
<feature type="region of interest" description="Disordered" evidence="2">
    <location>
        <begin position="436"/>
        <end position="489"/>
    </location>
</feature>
<comment type="caution">
    <text evidence="4">The sequence shown here is derived from an EMBL/GenBank/DDBJ whole genome shotgun (WGS) entry which is preliminary data.</text>
</comment>
<dbReference type="Pfam" id="PF01504">
    <property type="entry name" value="PIP5K"/>
    <property type="match status" value="1"/>
</dbReference>
<dbReference type="SUPFAM" id="SSF56104">
    <property type="entry name" value="SAICAR synthase-like"/>
    <property type="match status" value="1"/>
</dbReference>
<feature type="compositionally biased region" description="Polar residues" evidence="2">
    <location>
        <begin position="466"/>
        <end position="489"/>
    </location>
</feature>
<protein>
    <submittedName>
        <fullName evidence="4">Phosphatidylinositol 4-phosphate 5-kinase its3</fullName>
    </submittedName>
</protein>
<feature type="domain" description="PIPK" evidence="3">
    <location>
        <begin position="507"/>
        <end position="1029"/>
    </location>
</feature>
<dbReference type="InterPro" id="IPR027484">
    <property type="entry name" value="PInositol-4-P-5-kinase_N"/>
</dbReference>
<dbReference type="InterPro" id="IPR023610">
    <property type="entry name" value="PInositol-4/5-P-5/4-kinase"/>
</dbReference>
<feature type="compositionally biased region" description="Polar residues" evidence="2">
    <location>
        <begin position="447"/>
        <end position="456"/>
    </location>
</feature>
<feature type="compositionally biased region" description="Basic residues" evidence="2">
    <location>
        <begin position="205"/>
        <end position="216"/>
    </location>
</feature>
<dbReference type="InterPro" id="IPR027483">
    <property type="entry name" value="PInositol-4-P-4/5-kinase_C_sf"/>
</dbReference>
<proteinExistence type="predicted"/>
<dbReference type="PANTHER" id="PTHR23086">
    <property type="entry name" value="PHOSPHATIDYLINOSITOL-4-PHOSPHATE 5-KINASE"/>
    <property type="match status" value="1"/>
</dbReference>
<feature type="region of interest" description="Disordered" evidence="2">
    <location>
        <begin position="114"/>
        <end position="143"/>
    </location>
</feature>
<reference evidence="4 5" key="1">
    <citation type="submission" date="2017-01" db="EMBL/GenBank/DDBJ databases">
        <authorList>
            <person name="Mah S.A."/>
            <person name="Swanson W.J."/>
            <person name="Moy G.W."/>
            <person name="Vacquier V.D."/>
        </authorList>
    </citation>
    <scope>NUCLEOTIDE SEQUENCE [LARGE SCALE GENOMIC DNA]</scope>
    <source>
        <strain evidence="4 5">GSMNP</strain>
    </source>
</reference>
<dbReference type="GO" id="GO:0005524">
    <property type="term" value="F:ATP binding"/>
    <property type="evidence" value="ECO:0007669"/>
    <property type="project" value="UniProtKB-UniRule"/>
</dbReference>
<feature type="region of interest" description="Disordered" evidence="2">
    <location>
        <begin position="352"/>
        <end position="420"/>
    </location>
</feature>
<name>A0A1R1Y8X3_9FUNG</name>